<evidence type="ECO:0000313" key="2">
    <source>
        <dbReference type="Proteomes" id="UP000587527"/>
    </source>
</evidence>
<dbReference type="AlphaFoldDB" id="A0A841BK36"/>
<protein>
    <submittedName>
        <fullName evidence="1">Uncharacterized protein</fullName>
    </submittedName>
</protein>
<keyword evidence="2" id="KW-1185">Reference proteome</keyword>
<accession>A0A841BK36</accession>
<name>A0A841BK36_9ACTN</name>
<dbReference type="RefSeq" id="WP_184832779.1">
    <property type="nucleotide sequence ID" value="NZ_JACHMN010000001.1"/>
</dbReference>
<dbReference type="Proteomes" id="UP000587527">
    <property type="component" value="Unassembled WGS sequence"/>
</dbReference>
<evidence type="ECO:0000313" key="1">
    <source>
        <dbReference type="EMBL" id="MBB5867708.1"/>
    </source>
</evidence>
<comment type="caution">
    <text evidence="1">The sequence shown here is derived from an EMBL/GenBank/DDBJ whole genome shotgun (WGS) entry which is preliminary data.</text>
</comment>
<reference evidence="1 2" key="1">
    <citation type="submission" date="2020-08" db="EMBL/GenBank/DDBJ databases">
        <title>Sequencing the genomes of 1000 actinobacteria strains.</title>
        <authorList>
            <person name="Klenk H.-P."/>
        </authorList>
    </citation>
    <scope>NUCLEOTIDE SEQUENCE [LARGE SCALE GENOMIC DNA]</scope>
    <source>
        <strain evidence="1 2">DSM 45362</strain>
    </source>
</reference>
<gene>
    <name evidence="1" type="ORF">F4553_001087</name>
</gene>
<organism evidence="1 2">
    <name type="scientific">Allocatelliglobosispora scoriae</name>
    <dbReference type="NCBI Taxonomy" id="643052"/>
    <lineage>
        <taxon>Bacteria</taxon>
        <taxon>Bacillati</taxon>
        <taxon>Actinomycetota</taxon>
        <taxon>Actinomycetes</taxon>
        <taxon>Micromonosporales</taxon>
        <taxon>Micromonosporaceae</taxon>
        <taxon>Allocatelliglobosispora</taxon>
    </lineage>
</organism>
<dbReference type="EMBL" id="JACHMN010000001">
    <property type="protein sequence ID" value="MBB5867708.1"/>
    <property type="molecule type" value="Genomic_DNA"/>
</dbReference>
<proteinExistence type="predicted"/>
<sequence>MRARDAVPGRLPGGGGCWHLSPAQEAALTAEQATKGAGAGAGLKLEFSDAVDKDSLGGAFDFMDGSIGPVQGGYAWGNGQYGEHVHLVSAGGGVGITTAATGSSTTYVSGYIFEWCPFRICNVFTSEK</sequence>